<protein>
    <submittedName>
        <fullName evidence="2">Phage tail protein</fullName>
    </submittedName>
</protein>
<dbReference type="Proteomes" id="UP000447355">
    <property type="component" value="Unassembled WGS sequence"/>
</dbReference>
<dbReference type="InterPro" id="IPR037053">
    <property type="entry name" value="Phage_tail_collar_dom_sf"/>
</dbReference>
<dbReference type="AlphaFoldDB" id="A0A845GKJ3"/>
<sequence>MSDQYIGEIRMFTYGFEPVGWLRCEGQRLAIRQYTALFAVLGTVYGGDGTSTFCLPNLGGRMPLHVGGSPSPYLSEHQLGEQGGEANVTLQPGHLPPHTHTVTALTGAATQSAPGPSTLLADGGAVPVYTGAA</sequence>
<dbReference type="SUPFAM" id="SSF88874">
    <property type="entry name" value="Receptor-binding domain of short tail fibre protein gp12"/>
    <property type="match status" value="1"/>
</dbReference>
<proteinExistence type="predicted"/>
<dbReference type="EMBL" id="WWCX01000022">
    <property type="protein sequence ID" value="MYM95093.1"/>
    <property type="molecule type" value="Genomic_DNA"/>
</dbReference>
<feature type="non-terminal residue" evidence="2">
    <location>
        <position position="133"/>
    </location>
</feature>
<evidence type="ECO:0000259" key="1">
    <source>
        <dbReference type="Pfam" id="PF07484"/>
    </source>
</evidence>
<feature type="domain" description="Phage tail collar" evidence="1">
    <location>
        <begin position="7"/>
        <end position="63"/>
    </location>
</feature>
<gene>
    <name evidence="2" type="ORF">GTP90_14590</name>
</gene>
<evidence type="ECO:0000313" key="2">
    <source>
        <dbReference type="EMBL" id="MYM95093.1"/>
    </source>
</evidence>
<evidence type="ECO:0000313" key="3">
    <source>
        <dbReference type="Proteomes" id="UP000447355"/>
    </source>
</evidence>
<reference evidence="2" key="1">
    <citation type="submission" date="2019-12" db="EMBL/GenBank/DDBJ databases">
        <title>Novel species isolated from a subtropical stream in China.</title>
        <authorList>
            <person name="Lu H."/>
        </authorList>
    </citation>
    <scope>NUCLEOTIDE SEQUENCE [LARGE SCALE GENOMIC DNA]</scope>
    <source>
        <strain evidence="2">FT81W</strain>
    </source>
</reference>
<dbReference type="RefSeq" id="WP_161084240.1">
    <property type="nucleotide sequence ID" value="NZ_WWCX01000022.1"/>
</dbReference>
<organism evidence="2 3">
    <name type="scientific">Duganella vulcania</name>
    <dbReference type="NCBI Taxonomy" id="2692166"/>
    <lineage>
        <taxon>Bacteria</taxon>
        <taxon>Pseudomonadati</taxon>
        <taxon>Pseudomonadota</taxon>
        <taxon>Betaproteobacteria</taxon>
        <taxon>Burkholderiales</taxon>
        <taxon>Oxalobacteraceae</taxon>
        <taxon>Telluria group</taxon>
        <taxon>Duganella</taxon>
    </lineage>
</organism>
<comment type="caution">
    <text evidence="2">The sequence shown here is derived from an EMBL/GenBank/DDBJ whole genome shotgun (WGS) entry which is preliminary data.</text>
</comment>
<name>A0A845GKJ3_9BURK</name>
<dbReference type="InterPro" id="IPR011083">
    <property type="entry name" value="Phage_tail_collar_dom"/>
</dbReference>
<dbReference type="Gene3D" id="3.90.1340.10">
    <property type="entry name" value="Phage tail collar domain"/>
    <property type="match status" value="1"/>
</dbReference>
<dbReference type="Pfam" id="PF07484">
    <property type="entry name" value="Collar"/>
    <property type="match status" value="1"/>
</dbReference>
<accession>A0A845GKJ3</accession>